<dbReference type="Pfam" id="PF13579">
    <property type="entry name" value="Glyco_trans_4_4"/>
    <property type="match status" value="1"/>
</dbReference>
<evidence type="ECO:0000313" key="4">
    <source>
        <dbReference type="Proteomes" id="UP000646365"/>
    </source>
</evidence>
<keyword evidence="4" id="KW-1185">Reference proteome</keyword>
<dbReference type="InterPro" id="IPR028098">
    <property type="entry name" value="Glyco_trans_4-like_N"/>
</dbReference>
<sequence length="375" mass="41209">MIASLRGLGHEVLVVAPRQSRVEPSESKGTGWVPWLRQKLPRACAELLEFGYSLYAFARLYAAYRRFRPDALYERYNLYTPTGVWLAALTRLPVLLEVNSPMVAERSEHGGLALTALADWTERLSWRSADYVLPVTRALARHVQAKGVPDERIVVIPNGINLSHIPEPVEGARPKLPLGLEGKTVLGFIGFMREWHGLDRVVELLAHPAAPADVHLLLVGDGPARAAIEAQAQALGVADRLTITGFLPHGDVPAYLAAFDIALQPAATEYASPLKLFEYLQAGRAIVAPDQSNIREILTHDRNALLFDLAEPAAFGEAILRLCREPALRERLGNAARATIAELNRTWDNNARQVVALLDQRMEQGNAAAETSLGR</sequence>
<organism evidence="3 4">
    <name type="scientific">Aliidongia dinghuensis</name>
    <dbReference type="NCBI Taxonomy" id="1867774"/>
    <lineage>
        <taxon>Bacteria</taxon>
        <taxon>Pseudomonadati</taxon>
        <taxon>Pseudomonadota</taxon>
        <taxon>Alphaproteobacteria</taxon>
        <taxon>Rhodospirillales</taxon>
        <taxon>Dongiaceae</taxon>
        <taxon>Aliidongia</taxon>
    </lineage>
</organism>
<gene>
    <name evidence="3" type="ORF">GCM10011611_15720</name>
</gene>
<reference evidence="3" key="2">
    <citation type="submission" date="2020-09" db="EMBL/GenBank/DDBJ databases">
        <authorList>
            <person name="Sun Q."/>
            <person name="Zhou Y."/>
        </authorList>
    </citation>
    <scope>NUCLEOTIDE SEQUENCE</scope>
    <source>
        <strain evidence="3">CGMCC 1.15725</strain>
    </source>
</reference>
<reference evidence="3" key="1">
    <citation type="journal article" date="2014" name="Int. J. Syst. Evol. Microbiol.">
        <title>Complete genome sequence of Corynebacterium casei LMG S-19264T (=DSM 44701T), isolated from a smear-ripened cheese.</title>
        <authorList>
            <consortium name="US DOE Joint Genome Institute (JGI-PGF)"/>
            <person name="Walter F."/>
            <person name="Albersmeier A."/>
            <person name="Kalinowski J."/>
            <person name="Ruckert C."/>
        </authorList>
    </citation>
    <scope>NUCLEOTIDE SEQUENCE</scope>
    <source>
        <strain evidence="3">CGMCC 1.15725</strain>
    </source>
</reference>
<dbReference type="CDD" id="cd03794">
    <property type="entry name" value="GT4_WbuB-like"/>
    <property type="match status" value="1"/>
</dbReference>
<dbReference type="SUPFAM" id="SSF53756">
    <property type="entry name" value="UDP-Glycosyltransferase/glycogen phosphorylase"/>
    <property type="match status" value="1"/>
</dbReference>
<dbReference type="GO" id="GO:0016757">
    <property type="term" value="F:glycosyltransferase activity"/>
    <property type="evidence" value="ECO:0007669"/>
    <property type="project" value="UniProtKB-ARBA"/>
</dbReference>
<evidence type="ECO:0000313" key="3">
    <source>
        <dbReference type="EMBL" id="GGF10961.1"/>
    </source>
</evidence>
<proteinExistence type="predicted"/>
<dbReference type="Gene3D" id="3.40.50.2000">
    <property type="entry name" value="Glycogen Phosphorylase B"/>
    <property type="match status" value="2"/>
</dbReference>
<evidence type="ECO:0008006" key="5">
    <source>
        <dbReference type="Google" id="ProtNLM"/>
    </source>
</evidence>
<dbReference type="Proteomes" id="UP000646365">
    <property type="component" value="Unassembled WGS sequence"/>
</dbReference>
<dbReference type="Pfam" id="PF00534">
    <property type="entry name" value="Glycos_transf_1"/>
    <property type="match status" value="1"/>
</dbReference>
<dbReference type="EMBL" id="BMJQ01000003">
    <property type="protein sequence ID" value="GGF10961.1"/>
    <property type="molecule type" value="Genomic_DNA"/>
</dbReference>
<dbReference type="PANTHER" id="PTHR12526">
    <property type="entry name" value="GLYCOSYLTRANSFERASE"/>
    <property type="match status" value="1"/>
</dbReference>
<name>A0A8J2YS32_9PROT</name>
<feature type="domain" description="Glycosyltransferase subfamily 4-like N-terminal" evidence="2">
    <location>
        <begin position="2"/>
        <end position="159"/>
    </location>
</feature>
<comment type="caution">
    <text evidence="3">The sequence shown here is derived from an EMBL/GenBank/DDBJ whole genome shotgun (WGS) entry which is preliminary data.</text>
</comment>
<evidence type="ECO:0000259" key="2">
    <source>
        <dbReference type="Pfam" id="PF13579"/>
    </source>
</evidence>
<accession>A0A8J2YS32</accession>
<evidence type="ECO:0000259" key="1">
    <source>
        <dbReference type="Pfam" id="PF00534"/>
    </source>
</evidence>
<dbReference type="InterPro" id="IPR001296">
    <property type="entry name" value="Glyco_trans_1"/>
</dbReference>
<dbReference type="AlphaFoldDB" id="A0A8J2YS32"/>
<protein>
    <recommendedName>
        <fullName evidence="5">Glycosyltransferase WbuB</fullName>
    </recommendedName>
</protein>
<feature type="domain" description="Glycosyl transferase family 1" evidence="1">
    <location>
        <begin position="181"/>
        <end position="338"/>
    </location>
</feature>